<dbReference type="SUPFAM" id="SSF48452">
    <property type="entry name" value="TPR-like"/>
    <property type="match status" value="1"/>
</dbReference>
<dbReference type="EMBL" id="LGUV01000081">
    <property type="protein sequence ID" value="KOG55648.1"/>
    <property type="molecule type" value="Genomic_DNA"/>
</dbReference>
<evidence type="ECO:0008006" key="4">
    <source>
        <dbReference type="Google" id="ProtNLM"/>
    </source>
</evidence>
<protein>
    <recommendedName>
        <fullName evidence="4">Tetratricopeptide repeat protein</fullName>
    </recommendedName>
</protein>
<organism evidence="2 3">
    <name type="scientific">Streptomyces virginiae</name>
    <name type="common">Streptomyces cinnamonensis</name>
    <dbReference type="NCBI Taxonomy" id="1961"/>
    <lineage>
        <taxon>Bacteria</taxon>
        <taxon>Bacillati</taxon>
        <taxon>Actinomycetota</taxon>
        <taxon>Actinomycetes</taxon>
        <taxon>Kitasatosporales</taxon>
        <taxon>Streptomycetaceae</taxon>
        <taxon>Streptomyces</taxon>
    </lineage>
</organism>
<dbReference type="RefSeq" id="WP_053169724.1">
    <property type="nucleotide sequence ID" value="NZ_LGUV01000081.1"/>
</dbReference>
<dbReference type="PATRIC" id="fig|1961.12.peg.2356"/>
<evidence type="ECO:0000313" key="3">
    <source>
        <dbReference type="Proteomes" id="UP000037084"/>
    </source>
</evidence>
<gene>
    <name evidence="2" type="ORF">ADK75_10265</name>
</gene>
<name>A0A0L8MZ85_STRVG</name>
<evidence type="ECO:0000313" key="2">
    <source>
        <dbReference type="EMBL" id="KOG55648.1"/>
    </source>
</evidence>
<dbReference type="OrthoDB" id="4319448at2"/>
<reference evidence="3" key="1">
    <citation type="submission" date="2015-07" db="EMBL/GenBank/DDBJ databases">
        <authorList>
            <consortium name="Consortium for Microbial Forensics and Genomics (microFORGE)"/>
            <person name="Knight B.M."/>
            <person name="Roberts D.P."/>
            <person name="Lin D."/>
            <person name="Hari K."/>
            <person name="Fletcher J."/>
            <person name="Melcher U."/>
            <person name="Blagden T."/>
            <person name="Winegar R.A."/>
        </authorList>
    </citation>
    <scope>NUCLEOTIDE SEQUENCE [LARGE SCALE GENOMIC DNA]</scope>
    <source>
        <strain evidence="3">NRRL B-1447</strain>
    </source>
</reference>
<proteinExistence type="predicted"/>
<evidence type="ECO:0000256" key="1">
    <source>
        <dbReference type="SAM" id="MobiDB-lite"/>
    </source>
</evidence>
<dbReference type="Gene3D" id="1.25.40.10">
    <property type="entry name" value="Tetratricopeptide repeat domain"/>
    <property type="match status" value="1"/>
</dbReference>
<dbReference type="InterPro" id="IPR011990">
    <property type="entry name" value="TPR-like_helical_dom_sf"/>
</dbReference>
<comment type="caution">
    <text evidence="2">The sequence shown here is derived from an EMBL/GenBank/DDBJ whole genome shotgun (WGS) entry which is preliminary data.</text>
</comment>
<dbReference type="AlphaFoldDB" id="A0A0L8MZ85"/>
<dbReference type="Proteomes" id="UP000037084">
    <property type="component" value="Unassembled WGS sequence"/>
</dbReference>
<feature type="region of interest" description="Disordered" evidence="1">
    <location>
        <begin position="429"/>
        <end position="450"/>
    </location>
</feature>
<sequence length="450" mass="48887">MDAAVLHRRTNMHDECVPPDLVDRLLALGHAELVRGQAVAEDGDWFCARAWGRLLAGRGELDEALEVLAPYVATGWWTAAAEAARLLDAGGRGEEAVTLVRPFASQGELSALHDLALLLARHGQGEEAYELLLPHVTDWMLAEALVEVGVGLGRGDEVAELLEACRAPGVPCAHCGSPECGRPYMEPFNAVNLLALVREKQGRTDEAIAVLHSPGATVVNNRDPLAELLVRHDRIDELRAYVAGTGTHEALRRLAELLEERGDVAGAVDVYRKHGEEDRLNTAVLLAELLARHGRGGEAIEVMRAPDSAEDWVVDLLCRLFAAEGRAEEGLAHLDALKARRGEEEWELFRLRGPLMAACGRLDEAVAEARAHPEGGSWYATESLACLLIDAGHPEEAVALLDADRLDHRRPLGPLLVELGRVEEAVTLLRTPRPHTPPPKPTAYSDTPPF</sequence>
<accession>A0A0L8MZ85</accession>